<evidence type="ECO:0000256" key="2">
    <source>
        <dbReference type="SAM" id="SignalP"/>
    </source>
</evidence>
<dbReference type="Pfam" id="PF00732">
    <property type="entry name" value="GMC_oxred_N"/>
    <property type="match status" value="1"/>
</dbReference>
<accession>A0A8H6VLV7</accession>
<organism evidence="4 5">
    <name type="scientific">Pseudocercospora fuligena</name>
    <dbReference type="NCBI Taxonomy" id="685502"/>
    <lineage>
        <taxon>Eukaryota</taxon>
        <taxon>Fungi</taxon>
        <taxon>Dikarya</taxon>
        <taxon>Ascomycota</taxon>
        <taxon>Pezizomycotina</taxon>
        <taxon>Dothideomycetes</taxon>
        <taxon>Dothideomycetidae</taxon>
        <taxon>Mycosphaerellales</taxon>
        <taxon>Mycosphaerellaceae</taxon>
        <taxon>Pseudocercospora</taxon>
    </lineage>
</organism>
<dbReference type="InterPro" id="IPR012132">
    <property type="entry name" value="GMC_OxRdtase"/>
</dbReference>
<dbReference type="SUPFAM" id="SSF54373">
    <property type="entry name" value="FAD-linked reductases, C-terminal domain"/>
    <property type="match status" value="1"/>
</dbReference>
<reference evidence="4" key="1">
    <citation type="submission" date="2020-04" db="EMBL/GenBank/DDBJ databases">
        <title>Draft genome resource of the tomato pathogen Pseudocercospora fuligena.</title>
        <authorList>
            <person name="Zaccaron A."/>
        </authorList>
    </citation>
    <scope>NUCLEOTIDE SEQUENCE</scope>
    <source>
        <strain evidence="4">PF001</strain>
    </source>
</reference>
<dbReference type="OrthoDB" id="269227at2759"/>
<feature type="signal peptide" evidence="2">
    <location>
        <begin position="1"/>
        <end position="18"/>
    </location>
</feature>
<dbReference type="PANTHER" id="PTHR11552:SF213">
    <property type="entry name" value="DEHYDROGENASE, PUTATIVE-RELATED"/>
    <property type="match status" value="1"/>
</dbReference>
<dbReference type="Pfam" id="PF13450">
    <property type="entry name" value="NAD_binding_8"/>
    <property type="match status" value="1"/>
</dbReference>
<comment type="similarity">
    <text evidence="1">Belongs to the GMC oxidoreductase family.</text>
</comment>
<dbReference type="AlphaFoldDB" id="A0A8H6VLV7"/>
<evidence type="ECO:0000313" key="4">
    <source>
        <dbReference type="EMBL" id="KAF7195087.1"/>
    </source>
</evidence>
<dbReference type="PROSITE" id="PS00624">
    <property type="entry name" value="GMC_OXRED_2"/>
    <property type="match status" value="1"/>
</dbReference>
<dbReference type="SUPFAM" id="SSF51905">
    <property type="entry name" value="FAD/NAD(P)-binding domain"/>
    <property type="match status" value="1"/>
</dbReference>
<protein>
    <submittedName>
        <fullName evidence="4">Oxygen-dependent choline dehydrogenase</fullName>
    </submittedName>
</protein>
<sequence>MLVKSLVAVLSLVASATSIPNRHGHLHNRQALNETSYEYVIVGSGPGGSPLAARLALAGHKVLLIEAGGDHGDADNQTVPAYNLRSGEDDNIKWDYYVTHFKDVERQKQDTKMTYRNTDGSLYVGLYPPAGAEPLGILYPRTGTLGGCAEHNAMITTYPHEVDWSYIQSLTGDDSWAPDQIRTYFKKLERAQYISSSGHGTDGWLRTSLTSLLLVVEDLKLLSLVVSATTAMGKGLISSLLNTVTSLGHVLLDDLNSAASNRDQIQDVWQVPLAIDQDTSKRSSPRNFVLEVANAVNEDGSRKYHLDIQLNTLATKIRFDQTGSTPKAIGIEYLAGSHLYAADPAYSATTPSSASGYVAASKEVIISAGTFNTPQLLKLSGLGPKSELSSFNIPIIKDLPGLGSNMQDRYEVSIVASTPKKFSLIKDCTFLYNGTTTDPCLEKWRSGNSVETRGPYTTSGAALGVTLKSSFSSASDPADIFILGTPGVFAGFYPGFAEASVIHGNRWSWLALKAHSHNNAGTVKLRSTNPRDVPQIDFRSFDTGNTTNGGDEKDVQALYEGLLWGREAMDKMVPPDGEFTEIQPGRNVSSEAALKQWIKDEAWGHHACCTASIGAEDDENAVLDSKFRVRGVDGLRVVDASVFPKIPGTFISLPIYMISEKAAEVIINGD</sequence>
<dbReference type="InterPro" id="IPR000172">
    <property type="entry name" value="GMC_OxRdtase_N"/>
</dbReference>
<keyword evidence="5" id="KW-1185">Reference proteome</keyword>
<feature type="domain" description="Glucose-methanol-choline oxidoreductase N-terminal" evidence="3">
    <location>
        <begin position="369"/>
        <end position="383"/>
    </location>
</feature>
<dbReference type="Gene3D" id="3.30.560.10">
    <property type="entry name" value="Glucose Oxidase, domain 3"/>
    <property type="match status" value="1"/>
</dbReference>
<dbReference type="EMBL" id="JABCIY010000043">
    <property type="protein sequence ID" value="KAF7195087.1"/>
    <property type="molecule type" value="Genomic_DNA"/>
</dbReference>
<evidence type="ECO:0000259" key="3">
    <source>
        <dbReference type="PROSITE" id="PS00624"/>
    </source>
</evidence>
<dbReference type="GO" id="GO:0050660">
    <property type="term" value="F:flavin adenine dinucleotide binding"/>
    <property type="evidence" value="ECO:0007669"/>
    <property type="project" value="InterPro"/>
</dbReference>
<proteinExistence type="inferred from homology"/>
<evidence type="ECO:0000256" key="1">
    <source>
        <dbReference type="ARBA" id="ARBA00010790"/>
    </source>
</evidence>
<dbReference type="GO" id="GO:0016614">
    <property type="term" value="F:oxidoreductase activity, acting on CH-OH group of donors"/>
    <property type="evidence" value="ECO:0007669"/>
    <property type="project" value="InterPro"/>
</dbReference>
<keyword evidence="2" id="KW-0732">Signal</keyword>
<comment type="caution">
    <text evidence="4">The sequence shown here is derived from an EMBL/GenBank/DDBJ whole genome shotgun (WGS) entry which is preliminary data.</text>
</comment>
<dbReference type="Proteomes" id="UP000660729">
    <property type="component" value="Unassembled WGS sequence"/>
</dbReference>
<feature type="chain" id="PRO_5034193469" evidence="2">
    <location>
        <begin position="19"/>
        <end position="670"/>
    </location>
</feature>
<name>A0A8H6VLV7_9PEZI</name>
<dbReference type="PANTHER" id="PTHR11552">
    <property type="entry name" value="GLUCOSE-METHANOL-CHOLINE GMC OXIDOREDUCTASE"/>
    <property type="match status" value="1"/>
</dbReference>
<dbReference type="InterPro" id="IPR036188">
    <property type="entry name" value="FAD/NAD-bd_sf"/>
</dbReference>
<dbReference type="Gene3D" id="3.50.50.60">
    <property type="entry name" value="FAD/NAD(P)-binding domain"/>
    <property type="match status" value="1"/>
</dbReference>
<dbReference type="InterPro" id="IPR007867">
    <property type="entry name" value="GMC_OxRtase_C"/>
</dbReference>
<evidence type="ECO:0000313" key="5">
    <source>
        <dbReference type="Proteomes" id="UP000660729"/>
    </source>
</evidence>
<dbReference type="PIRSF" id="PIRSF000137">
    <property type="entry name" value="Alcohol_oxidase"/>
    <property type="match status" value="1"/>
</dbReference>
<gene>
    <name evidence="4" type="ORF">HII31_03555</name>
</gene>
<dbReference type="Pfam" id="PF05199">
    <property type="entry name" value="GMC_oxred_C"/>
    <property type="match status" value="1"/>
</dbReference>